<dbReference type="EMBL" id="JAVTTP010000001">
    <property type="protein sequence ID" value="MDT7827592.1"/>
    <property type="molecule type" value="Genomic_DNA"/>
</dbReference>
<organism evidence="5 6">
    <name type="scientific">Pricia mediterranea</name>
    <dbReference type="NCBI Taxonomy" id="3076079"/>
    <lineage>
        <taxon>Bacteria</taxon>
        <taxon>Pseudomonadati</taxon>
        <taxon>Bacteroidota</taxon>
        <taxon>Flavobacteriia</taxon>
        <taxon>Flavobacteriales</taxon>
        <taxon>Flavobacteriaceae</taxon>
        <taxon>Pricia</taxon>
    </lineage>
</organism>
<dbReference type="InterPro" id="IPR008978">
    <property type="entry name" value="HSP20-like_chaperone"/>
</dbReference>
<name>A0ABU3L3C7_9FLAO</name>
<dbReference type="PROSITE" id="PS01031">
    <property type="entry name" value="SHSP"/>
    <property type="match status" value="1"/>
</dbReference>
<evidence type="ECO:0000256" key="1">
    <source>
        <dbReference type="PROSITE-ProRule" id="PRU00285"/>
    </source>
</evidence>
<dbReference type="InterPro" id="IPR031107">
    <property type="entry name" value="Small_HSP"/>
</dbReference>
<dbReference type="SUPFAM" id="SSF49764">
    <property type="entry name" value="HSP20-like chaperones"/>
    <property type="match status" value="1"/>
</dbReference>
<evidence type="ECO:0000259" key="4">
    <source>
        <dbReference type="PROSITE" id="PS51203"/>
    </source>
</evidence>
<evidence type="ECO:0000313" key="6">
    <source>
        <dbReference type="Proteomes" id="UP001250656"/>
    </source>
</evidence>
<dbReference type="Pfam" id="PF00011">
    <property type="entry name" value="HSP20"/>
    <property type="match status" value="1"/>
</dbReference>
<evidence type="ECO:0000259" key="3">
    <source>
        <dbReference type="PROSITE" id="PS01031"/>
    </source>
</evidence>
<protein>
    <submittedName>
        <fullName evidence="5">Hsp20/alpha crystallin family protein</fullName>
    </submittedName>
</protein>
<sequence>MSLVRRTGGMYPSFMEDFFDDEWSGQGNMFDTGTKIPAVNVKESDEQFEIQVAAPGMQKDNFDINIENNVLSISAEIKKENEEQDEGGKYTKREFSYSSFRRSFSLPDSVNDEEIKANYENGILKLSIPKKEEARPKPPRQISIDEK</sequence>
<dbReference type="Gene3D" id="2.60.40.790">
    <property type="match status" value="1"/>
</dbReference>
<dbReference type="InterPro" id="IPR002068">
    <property type="entry name" value="A-crystallin/Hsp20_dom"/>
</dbReference>
<reference evidence="5 6" key="1">
    <citation type="submission" date="2023-09" db="EMBL/GenBank/DDBJ databases">
        <title>Novel taxa isolated from Blanes Bay.</title>
        <authorList>
            <person name="Rey-Velasco X."/>
            <person name="Lucena T."/>
        </authorList>
    </citation>
    <scope>NUCLEOTIDE SEQUENCE [LARGE SCALE GENOMIC DNA]</scope>
    <source>
        <strain evidence="5 6">S334</strain>
    </source>
</reference>
<accession>A0ABU3L3C7</accession>
<comment type="caution">
    <text evidence="5">The sequence shown here is derived from an EMBL/GenBank/DDBJ whole genome shotgun (WGS) entry which is preliminary data.</text>
</comment>
<keyword evidence="6" id="KW-1185">Reference proteome</keyword>
<dbReference type="Proteomes" id="UP001250656">
    <property type="component" value="Unassembled WGS sequence"/>
</dbReference>
<feature type="domain" description="CS" evidence="4">
    <location>
        <begin position="34"/>
        <end position="142"/>
    </location>
</feature>
<dbReference type="RefSeq" id="WP_314012579.1">
    <property type="nucleotide sequence ID" value="NZ_JAVTTP010000001.1"/>
</dbReference>
<evidence type="ECO:0000313" key="5">
    <source>
        <dbReference type="EMBL" id="MDT7827592.1"/>
    </source>
</evidence>
<proteinExistence type="inferred from homology"/>
<dbReference type="PROSITE" id="PS51203">
    <property type="entry name" value="CS"/>
    <property type="match status" value="1"/>
</dbReference>
<feature type="domain" description="SHSP" evidence="3">
    <location>
        <begin position="29"/>
        <end position="145"/>
    </location>
</feature>
<comment type="similarity">
    <text evidence="1 2">Belongs to the small heat shock protein (HSP20) family.</text>
</comment>
<evidence type="ECO:0000256" key="2">
    <source>
        <dbReference type="RuleBase" id="RU003616"/>
    </source>
</evidence>
<dbReference type="InterPro" id="IPR007052">
    <property type="entry name" value="CS_dom"/>
</dbReference>
<gene>
    <name evidence="5" type="ORF">RQM65_02795</name>
</gene>
<dbReference type="PANTHER" id="PTHR11527">
    <property type="entry name" value="HEAT-SHOCK PROTEIN 20 FAMILY MEMBER"/>
    <property type="match status" value="1"/>
</dbReference>